<dbReference type="EMBL" id="VTPC01090649">
    <property type="protein sequence ID" value="KAF2882151.1"/>
    <property type="molecule type" value="Genomic_DNA"/>
</dbReference>
<feature type="region of interest" description="Disordered" evidence="1">
    <location>
        <begin position="1"/>
        <end position="21"/>
    </location>
</feature>
<organism evidence="2 3">
    <name type="scientific">Ignelater luminosus</name>
    <name type="common">Cucubano</name>
    <name type="synonym">Pyrophorus luminosus</name>
    <dbReference type="NCBI Taxonomy" id="2038154"/>
    <lineage>
        <taxon>Eukaryota</taxon>
        <taxon>Metazoa</taxon>
        <taxon>Ecdysozoa</taxon>
        <taxon>Arthropoda</taxon>
        <taxon>Hexapoda</taxon>
        <taxon>Insecta</taxon>
        <taxon>Pterygota</taxon>
        <taxon>Neoptera</taxon>
        <taxon>Endopterygota</taxon>
        <taxon>Coleoptera</taxon>
        <taxon>Polyphaga</taxon>
        <taxon>Elateriformia</taxon>
        <taxon>Elateroidea</taxon>
        <taxon>Elateridae</taxon>
        <taxon>Agrypninae</taxon>
        <taxon>Pyrophorini</taxon>
        <taxon>Ignelater</taxon>
    </lineage>
</organism>
<keyword evidence="3" id="KW-1185">Reference proteome</keyword>
<protein>
    <submittedName>
        <fullName evidence="2">Uncharacterized protein</fullName>
    </submittedName>
</protein>
<proteinExistence type="predicted"/>
<dbReference type="AlphaFoldDB" id="A0A8K0G124"/>
<evidence type="ECO:0000256" key="1">
    <source>
        <dbReference type="SAM" id="MobiDB-lite"/>
    </source>
</evidence>
<evidence type="ECO:0000313" key="2">
    <source>
        <dbReference type="EMBL" id="KAF2882151.1"/>
    </source>
</evidence>
<reference evidence="2" key="1">
    <citation type="submission" date="2019-08" db="EMBL/GenBank/DDBJ databases">
        <title>The genome of the North American firefly Photinus pyralis.</title>
        <authorList>
            <consortium name="Photinus pyralis genome working group"/>
            <person name="Fallon T.R."/>
            <person name="Sander Lower S.E."/>
            <person name="Weng J.-K."/>
        </authorList>
    </citation>
    <scope>NUCLEOTIDE SEQUENCE</scope>
    <source>
        <strain evidence="2">TRF0915ILg1</strain>
        <tissue evidence="2">Whole body</tissue>
    </source>
</reference>
<gene>
    <name evidence="2" type="ORF">ILUMI_24032</name>
</gene>
<comment type="caution">
    <text evidence="2">The sequence shown here is derived from an EMBL/GenBank/DDBJ whole genome shotgun (WGS) entry which is preliminary data.</text>
</comment>
<feature type="compositionally biased region" description="Basic and acidic residues" evidence="1">
    <location>
        <begin position="1"/>
        <end position="18"/>
    </location>
</feature>
<dbReference type="Proteomes" id="UP000801492">
    <property type="component" value="Unassembled WGS sequence"/>
</dbReference>
<dbReference type="OrthoDB" id="8187571at2759"/>
<accession>A0A8K0G124</accession>
<evidence type="ECO:0000313" key="3">
    <source>
        <dbReference type="Proteomes" id="UP000801492"/>
    </source>
</evidence>
<sequence length="132" mass="14302">MKNKAREAKTKAKSDASESHLVITMDPQSVLLSPKTEASTMSLDEGIYKKASDLSLRKPEPMSLARNINMSFDNLERIQLKYNCTSAKIINVDESGIITVLAVPKGCKQVSQTVSGERGKQVTLVGMDTASG</sequence>
<name>A0A8K0G124_IGNLU</name>